<dbReference type="SUPFAM" id="SSF53335">
    <property type="entry name" value="S-adenosyl-L-methionine-dependent methyltransferases"/>
    <property type="match status" value="1"/>
</dbReference>
<evidence type="ECO:0000256" key="4">
    <source>
        <dbReference type="ARBA" id="ARBA00038314"/>
    </source>
</evidence>
<dbReference type="PANTHER" id="PTHR35897">
    <property type="entry name" value="METHYLTRANSFERASE AUSD"/>
    <property type="match status" value="1"/>
</dbReference>
<evidence type="ECO:0000256" key="3">
    <source>
        <dbReference type="ARBA" id="ARBA00022691"/>
    </source>
</evidence>
<keyword evidence="3" id="KW-0949">S-adenosyl-L-methionine</keyword>
<evidence type="ECO:0000313" key="6">
    <source>
        <dbReference type="EnsemblFungi" id="PTTG_01002-t43_1-p1"/>
    </source>
</evidence>
<dbReference type="PANTHER" id="PTHR35897:SF1">
    <property type="entry name" value="METHYLTRANSFERASE AUSD"/>
    <property type="match status" value="1"/>
</dbReference>
<keyword evidence="7" id="KW-1185">Reference proteome</keyword>
<dbReference type="Proteomes" id="UP000005240">
    <property type="component" value="Unassembled WGS sequence"/>
</dbReference>
<name>A0A180GX49_PUCT1</name>
<dbReference type="VEuPathDB" id="FungiDB:PTTG_01002"/>
<reference evidence="5" key="1">
    <citation type="submission" date="2009-11" db="EMBL/GenBank/DDBJ databases">
        <authorList>
            <consortium name="The Broad Institute Genome Sequencing Platform"/>
            <person name="Ward D."/>
            <person name="Feldgarden M."/>
            <person name="Earl A."/>
            <person name="Young S.K."/>
            <person name="Zeng Q."/>
            <person name="Koehrsen M."/>
            <person name="Alvarado L."/>
            <person name="Berlin A."/>
            <person name="Bochicchio J."/>
            <person name="Borenstein D."/>
            <person name="Chapman S.B."/>
            <person name="Chen Z."/>
            <person name="Engels R."/>
            <person name="Freedman E."/>
            <person name="Gellesch M."/>
            <person name="Goldberg J."/>
            <person name="Griggs A."/>
            <person name="Gujja S."/>
            <person name="Heilman E."/>
            <person name="Heiman D."/>
            <person name="Hepburn T."/>
            <person name="Howarth C."/>
            <person name="Jen D."/>
            <person name="Larson L."/>
            <person name="Lewis B."/>
            <person name="Mehta T."/>
            <person name="Park D."/>
            <person name="Pearson M."/>
            <person name="Roberts A."/>
            <person name="Saif S."/>
            <person name="Shea T."/>
            <person name="Shenoy N."/>
            <person name="Sisk P."/>
            <person name="Stolte C."/>
            <person name="Sykes S."/>
            <person name="Thomson T."/>
            <person name="Walk T."/>
            <person name="White J."/>
            <person name="Yandava C."/>
            <person name="Izard J."/>
            <person name="Baranova O.V."/>
            <person name="Blanton J.M."/>
            <person name="Tanner A.C."/>
            <person name="Dewhirst F.E."/>
            <person name="Haas B."/>
            <person name="Nusbaum C."/>
            <person name="Birren B."/>
        </authorList>
    </citation>
    <scope>NUCLEOTIDE SEQUENCE [LARGE SCALE GENOMIC DNA]</scope>
    <source>
        <strain evidence="5">1-1 BBBD Race 1</strain>
    </source>
</reference>
<gene>
    <name evidence="5" type="ORF">PTTG_01002</name>
</gene>
<dbReference type="InterPro" id="IPR051654">
    <property type="entry name" value="Meroterpenoid_MTases"/>
</dbReference>
<comment type="pathway">
    <text evidence="1">Secondary metabolite biosynthesis.</text>
</comment>
<evidence type="ECO:0000313" key="7">
    <source>
        <dbReference type="Proteomes" id="UP000005240"/>
    </source>
</evidence>
<proteinExistence type="inferred from homology"/>
<comment type="similarity">
    <text evidence="4">Belongs to the class I-like SAM-binding methyltransferase superfamily.</text>
</comment>
<organism evidence="5">
    <name type="scientific">Puccinia triticina (isolate 1-1 / race 1 (BBBD))</name>
    <name type="common">Brown leaf rust fungus</name>
    <dbReference type="NCBI Taxonomy" id="630390"/>
    <lineage>
        <taxon>Eukaryota</taxon>
        <taxon>Fungi</taxon>
        <taxon>Dikarya</taxon>
        <taxon>Basidiomycota</taxon>
        <taxon>Pucciniomycotina</taxon>
        <taxon>Pucciniomycetes</taxon>
        <taxon>Pucciniales</taxon>
        <taxon>Pucciniaceae</taxon>
        <taxon>Puccinia</taxon>
    </lineage>
</organism>
<evidence type="ECO:0000256" key="1">
    <source>
        <dbReference type="ARBA" id="ARBA00005179"/>
    </source>
</evidence>
<dbReference type="AlphaFoldDB" id="A0A180GX49"/>
<reference evidence="6 7" key="3">
    <citation type="journal article" date="2017" name="G3 (Bethesda)">
        <title>Comparative analysis highlights variable genome content of wheat rusts and divergence of the mating loci.</title>
        <authorList>
            <person name="Cuomo C.A."/>
            <person name="Bakkeren G."/>
            <person name="Khalil H.B."/>
            <person name="Panwar V."/>
            <person name="Joly D."/>
            <person name="Linning R."/>
            <person name="Sakthikumar S."/>
            <person name="Song X."/>
            <person name="Adiconis X."/>
            <person name="Fan L."/>
            <person name="Goldberg J.M."/>
            <person name="Levin J.Z."/>
            <person name="Young S."/>
            <person name="Zeng Q."/>
            <person name="Anikster Y."/>
            <person name="Bruce M."/>
            <person name="Wang M."/>
            <person name="Yin C."/>
            <person name="McCallum B."/>
            <person name="Szabo L.J."/>
            <person name="Hulbert S."/>
            <person name="Chen X."/>
            <person name="Fellers J.P."/>
        </authorList>
    </citation>
    <scope>NUCLEOTIDE SEQUENCE</scope>
    <source>
        <strain evidence="7">Isolate 1-1 / race 1 (BBBD)</strain>
        <strain evidence="6">isolate 1-1 / race 1 (BBBD)</strain>
    </source>
</reference>
<dbReference type="OrthoDB" id="2495654at2759"/>
<accession>A0A180GX49</accession>
<dbReference type="InterPro" id="IPR029063">
    <property type="entry name" value="SAM-dependent_MTases_sf"/>
</dbReference>
<reference evidence="6" key="4">
    <citation type="submission" date="2025-05" db="UniProtKB">
        <authorList>
            <consortium name="EnsemblFungi"/>
        </authorList>
    </citation>
    <scope>IDENTIFICATION</scope>
    <source>
        <strain evidence="6">isolate 1-1 / race 1 (BBBD)</strain>
    </source>
</reference>
<dbReference type="EnsemblFungi" id="PTTG_01002-t43_1">
    <property type="protein sequence ID" value="PTTG_01002-t43_1-p1"/>
    <property type="gene ID" value="PTTG_01002"/>
</dbReference>
<dbReference type="EMBL" id="ADAS02000019">
    <property type="protein sequence ID" value="OAV96563.1"/>
    <property type="molecule type" value="Genomic_DNA"/>
</dbReference>
<sequence length="356" mass="40494">MHPHIQPSGGSELLSTQLGLENAKPETFSAGPSILGQITNLSHEHEEKDIFLPCAPSSPPDNCGIEKDDVSLPLKGVQAVYPLDESIWANDLEFFKDATGIRDAAALKKHIMKVRETAYAKFPYPCIWAFEFLKGKTTSHPFYTHVKDKHHSDQHQKFFIDLGTFVGVDIRQVVKDGWNPNNVLGIDIHGEWRDLGHQLFNDRNEALPFYLGNILEVDTLNNEPSVEPEARPPLELRGLKNLNQLKGRVSFISANQLFHLFSKEQQVELAKRCGQLLSHESGAAIFGTQLGLPEEKLEVYKLYLHSPTSWEKMWKDVLGEKIQVVVRLEKAEDTHPYRSFESVQDVYWLYWSVARI</sequence>
<evidence type="ECO:0000313" key="5">
    <source>
        <dbReference type="EMBL" id="OAV96563.1"/>
    </source>
</evidence>
<evidence type="ECO:0008006" key="8">
    <source>
        <dbReference type="Google" id="ProtNLM"/>
    </source>
</evidence>
<dbReference type="GO" id="GO:0016740">
    <property type="term" value="F:transferase activity"/>
    <property type="evidence" value="ECO:0007669"/>
    <property type="project" value="UniProtKB-KW"/>
</dbReference>
<dbReference type="STRING" id="630390.A0A180GX49"/>
<keyword evidence="2" id="KW-0808">Transferase</keyword>
<reference evidence="5" key="2">
    <citation type="submission" date="2016-05" db="EMBL/GenBank/DDBJ databases">
        <title>Comparative analysis highlights variable genome content of wheat rusts and divergence of the mating loci.</title>
        <authorList>
            <person name="Cuomo C.A."/>
            <person name="Bakkeren G."/>
            <person name="Szabo L."/>
            <person name="Khalil H."/>
            <person name="Joly D."/>
            <person name="Goldberg J."/>
            <person name="Young S."/>
            <person name="Zeng Q."/>
            <person name="Fellers J."/>
        </authorList>
    </citation>
    <scope>NUCLEOTIDE SEQUENCE [LARGE SCALE GENOMIC DNA]</scope>
    <source>
        <strain evidence="5">1-1 BBBD Race 1</strain>
    </source>
</reference>
<protein>
    <recommendedName>
        <fullName evidence="8">Methyltransferase type 11 domain-containing protein</fullName>
    </recommendedName>
</protein>
<evidence type="ECO:0000256" key="2">
    <source>
        <dbReference type="ARBA" id="ARBA00022679"/>
    </source>
</evidence>